<reference evidence="5" key="2">
    <citation type="journal article" date="2021" name="Sci. Rep.">
        <title>The distribution of antibiotic resistance genes in chicken gut microbiota commensals.</title>
        <authorList>
            <person name="Juricova H."/>
            <person name="Matiasovicova J."/>
            <person name="Kubasova T."/>
            <person name="Cejkova D."/>
            <person name="Rychlik I."/>
        </authorList>
    </citation>
    <scope>NUCLEOTIDE SEQUENCE</scope>
    <source>
        <strain evidence="5">An836</strain>
    </source>
</reference>
<reference evidence="5" key="1">
    <citation type="submission" date="2020-08" db="EMBL/GenBank/DDBJ databases">
        <authorList>
            <person name="Cejkova D."/>
            <person name="Kubasova T."/>
            <person name="Jahodarova E."/>
            <person name="Rychlik I."/>
        </authorList>
    </citation>
    <scope>NUCLEOTIDE SEQUENCE</scope>
    <source>
        <strain evidence="5">An836</strain>
    </source>
</reference>
<protein>
    <submittedName>
        <fullName evidence="5">DUF881 domain-containing protein</fullName>
    </submittedName>
</protein>
<dbReference type="Pfam" id="PF05949">
    <property type="entry name" value="DUF881"/>
    <property type="match status" value="1"/>
</dbReference>
<dbReference type="InterPro" id="IPR010273">
    <property type="entry name" value="DUF881"/>
</dbReference>
<feature type="compositionally biased region" description="Basic and acidic residues" evidence="3">
    <location>
        <begin position="46"/>
        <end position="58"/>
    </location>
</feature>
<comment type="similarity">
    <text evidence="1">Belongs to the UPF0749 family.</text>
</comment>
<keyword evidence="4" id="KW-0472">Membrane</keyword>
<evidence type="ECO:0000256" key="3">
    <source>
        <dbReference type="SAM" id="MobiDB-lite"/>
    </source>
</evidence>
<dbReference type="RefSeq" id="WP_204467899.1">
    <property type="nucleotide sequence ID" value="NZ_JACLYU010000003.1"/>
</dbReference>
<dbReference type="EMBL" id="JACLYU010000003">
    <property type="protein sequence ID" value="MBM6699284.1"/>
    <property type="molecule type" value="Genomic_DNA"/>
</dbReference>
<dbReference type="PANTHER" id="PTHR37313:SF1">
    <property type="entry name" value="UPF0749 PROTEIN RV1823"/>
    <property type="match status" value="1"/>
</dbReference>
<keyword evidence="4" id="KW-0812">Transmembrane</keyword>
<evidence type="ECO:0000256" key="2">
    <source>
        <dbReference type="SAM" id="Coils"/>
    </source>
</evidence>
<keyword evidence="2" id="KW-0175">Coiled coil</keyword>
<comment type="caution">
    <text evidence="5">The sequence shown here is derived from an EMBL/GenBank/DDBJ whole genome shotgun (WGS) entry which is preliminary data.</text>
</comment>
<evidence type="ECO:0000313" key="6">
    <source>
        <dbReference type="Proteomes" id="UP000718821"/>
    </source>
</evidence>
<dbReference type="GO" id="GO:0005886">
    <property type="term" value="C:plasma membrane"/>
    <property type="evidence" value="ECO:0007669"/>
    <property type="project" value="TreeGrafter"/>
</dbReference>
<evidence type="ECO:0000256" key="1">
    <source>
        <dbReference type="ARBA" id="ARBA00009108"/>
    </source>
</evidence>
<sequence>MSAEGPMPASYPAGPESPRRRRAAFSRGFAGLDSQHAAPPTLSMGEEPRRRRVRQDDSLRLIEDLTNRPVDPMFSDSRLTRGKRSAVEVWGTRVAVFLVCIAVGVAGSVIVRQLHTDPRRPVRASLAAQLDEASAEVASLNREVDALQSEITRHTNDAAPGDASHTLAQDNAAIGLTRVHGEGIVVTIANPLSVSDASAKGTSADQLRVVTDTDLQQIVSVLWEAGAEAIAVNGHRLGAQTAIREAGGLILVGLDSVESPYRIEAIGERGALAHTLGKSTQPQLYQVFGDAGISMQVHKSGDITLETAISGELQYAKEK</sequence>
<dbReference type="PANTHER" id="PTHR37313">
    <property type="entry name" value="UPF0749 PROTEIN RV1825"/>
    <property type="match status" value="1"/>
</dbReference>
<keyword evidence="6" id="KW-1185">Reference proteome</keyword>
<evidence type="ECO:0000313" key="5">
    <source>
        <dbReference type="EMBL" id="MBM6699284.1"/>
    </source>
</evidence>
<feature type="transmembrane region" description="Helical" evidence="4">
    <location>
        <begin position="90"/>
        <end position="111"/>
    </location>
</feature>
<evidence type="ECO:0000256" key="4">
    <source>
        <dbReference type="SAM" id="Phobius"/>
    </source>
</evidence>
<dbReference type="Gene3D" id="3.30.70.1880">
    <property type="entry name" value="Protein of unknown function DUF881"/>
    <property type="match status" value="1"/>
</dbReference>
<dbReference type="Proteomes" id="UP000718821">
    <property type="component" value="Unassembled WGS sequence"/>
</dbReference>
<organism evidence="5 6">
    <name type="scientific">Bifidobacterium pullorum subsp. saeculare</name>
    <dbReference type="NCBI Taxonomy" id="78257"/>
    <lineage>
        <taxon>Bacteria</taxon>
        <taxon>Bacillati</taxon>
        <taxon>Actinomycetota</taxon>
        <taxon>Actinomycetes</taxon>
        <taxon>Bifidobacteriales</taxon>
        <taxon>Bifidobacteriaceae</taxon>
        <taxon>Bifidobacterium</taxon>
    </lineage>
</organism>
<dbReference type="AlphaFoldDB" id="A0A938WXW2"/>
<gene>
    <name evidence="5" type="ORF">H7U32_02860</name>
</gene>
<feature type="coiled-coil region" evidence="2">
    <location>
        <begin position="123"/>
        <end position="157"/>
    </location>
</feature>
<accession>A0A938WXW2</accession>
<keyword evidence="4" id="KW-1133">Transmembrane helix</keyword>
<feature type="region of interest" description="Disordered" evidence="3">
    <location>
        <begin position="1"/>
        <end position="58"/>
    </location>
</feature>
<proteinExistence type="inferred from homology"/>
<name>A0A938WXW2_9BIFI</name>